<keyword evidence="6" id="KW-0862">Zinc</keyword>
<dbReference type="InterPro" id="IPR010402">
    <property type="entry name" value="CCT_domain"/>
</dbReference>
<evidence type="ECO:0000313" key="13">
    <source>
        <dbReference type="EMBL" id="OWM79835.1"/>
    </source>
</evidence>
<evidence type="ECO:0000256" key="4">
    <source>
        <dbReference type="ARBA" id="ARBA00022737"/>
    </source>
</evidence>
<evidence type="ECO:0000256" key="7">
    <source>
        <dbReference type="ARBA" id="ARBA00023242"/>
    </source>
</evidence>
<evidence type="ECO:0000256" key="1">
    <source>
        <dbReference type="ARBA" id="ARBA00004123"/>
    </source>
</evidence>
<gene>
    <name evidence="13" type="ORF">CDL15_Pgr023247</name>
</gene>
<evidence type="ECO:0000256" key="5">
    <source>
        <dbReference type="ARBA" id="ARBA00022771"/>
    </source>
</evidence>
<comment type="subcellular location">
    <subcellularLocation>
        <location evidence="1 9">Nucleus</location>
    </subcellularLocation>
</comment>
<organism evidence="13 14">
    <name type="scientific">Punica granatum</name>
    <name type="common">Pomegranate</name>
    <dbReference type="NCBI Taxonomy" id="22663"/>
    <lineage>
        <taxon>Eukaryota</taxon>
        <taxon>Viridiplantae</taxon>
        <taxon>Streptophyta</taxon>
        <taxon>Embryophyta</taxon>
        <taxon>Tracheophyta</taxon>
        <taxon>Spermatophyta</taxon>
        <taxon>Magnoliopsida</taxon>
        <taxon>eudicotyledons</taxon>
        <taxon>Gunneridae</taxon>
        <taxon>Pentapetalae</taxon>
        <taxon>rosids</taxon>
        <taxon>malvids</taxon>
        <taxon>Myrtales</taxon>
        <taxon>Lythraceae</taxon>
        <taxon>Punica</taxon>
    </lineage>
</organism>
<keyword evidence="7 9" id="KW-0539">Nucleus</keyword>
<dbReference type="Pfam" id="PF06203">
    <property type="entry name" value="CCT"/>
    <property type="match status" value="1"/>
</dbReference>
<comment type="caution">
    <text evidence="13">The sequence shown here is derived from an EMBL/GenBank/DDBJ whole genome shotgun (WGS) entry which is preliminary data.</text>
</comment>
<proteinExistence type="inferred from homology"/>
<feature type="region of interest" description="Disordered" evidence="10">
    <location>
        <begin position="389"/>
        <end position="425"/>
    </location>
</feature>
<keyword evidence="5 8" id="KW-0863">Zinc-finger</keyword>
<dbReference type="GO" id="GO:0006355">
    <property type="term" value="P:regulation of DNA-templated transcription"/>
    <property type="evidence" value="ECO:0007669"/>
    <property type="project" value="UniProtKB-ARBA"/>
</dbReference>
<dbReference type="GO" id="GO:0008270">
    <property type="term" value="F:zinc ion binding"/>
    <property type="evidence" value="ECO:0007669"/>
    <property type="project" value="UniProtKB-KW"/>
</dbReference>
<dbReference type="AlphaFoldDB" id="A0A218X3L6"/>
<evidence type="ECO:0000256" key="6">
    <source>
        <dbReference type="ARBA" id="ARBA00022833"/>
    </source>
</evidence>
<evidence type="ECO:0000256" key="2">
    <source>
        <dbReference type="ARBA" id="ARBA00010024"/>
    </source>
</evidence>
<dbReference type="GO" id="GO:0005634">
    <property type="term" value="C:nucleus"/>
    <property type="evidence" value="ECO:0007669"/>
    <property type="project" value="UniProtKB-SubCell"/>
</dbReference>
<dbReference type="SMART" id="SM00336">
    <property type="entry name" value="BBOX"/>
    <property type="match status" value="1"/>
</dbReference>
<dbReference type="EMBL" id="MTKT01002440">
    <property type="protein sequence ID" value="OWM79835.1"/>
    <property type="molecule type" value="Genomic_DNA"/>
</dbReference>
<dbReference type="PROSITE" id="PS51017">
    <property type="entry name" value="CCT"/>
    <property type="match status" value="1"/>
</dbReference>
<evidence type="ECO:0000259" key="11">
    <source>
        <dbReference type="PROSITE" id="PS50119"/>
    </source>
</evidence>
<dbReference type="PROSITE" id="PS50119">
    <property type="entry name" value="ZF_BBOX"/>
    <property type="match status" value="1"/>
</dbReference>
<evidence type="ECO:0000313" key="14">
    <source>
        <dbReference type="Proteomes" id="UP000197138"/>
    </source>
</evidence>
<dbReference type="InterPro" id="IPR049808">
    <property type="entry name" value="CONSTANS-like_Bbox1"/>
</dbReference>
<evidence type="ECO:0000259" key="12">
    <source>
        <dbReference type="PROSITE" id="PS51017"/>
    </source>
</evidence>
<name>A0A218X3L6_PUNGR</name>
<dbReference type="PANTHER" id="PTHR31717:SF46">
    <property type="entry name" value="CCT MOTIF FAMILY PROTEIN-RELATED"/>
    <property type="match status" value="1"/>
</dbReference>
<evidence type="ECO:0000256" key="10">
    <source>
        <dbReference type="SAM" id="MobiDB-lite"/>
    </source>
</evidence>
<dbReference type="Proteomes" id="UP000197138">
    <property type="component" value="Unassembled WGS sequence"/>
</dbReference>
<accession>A0A218X3L6</accession>
<evidence type="ECO:0000256" key="9">
    <source>
        <dbReference type="PROSITE-ProRule" id="PRU00357"/>
    </source>
</evidence>
<keyword evidence="3" id="KW-0479">Metal-binding</keyword>
<evidence type="ECO:0000256" key="8">
    <source>
        <dbReference type="PROSITE-ProRule" id="PRU00024"/>
    </source>
</evidence>
<evidence type="ECO:0000256" key="3">
    <source>
        <dbReference type="ARBA" id="ARBA00022723"/>
    </source>
</evidence>
<feature type="domain" description="B box-type" evidence="11">
    <location>
        <begin position="5"/>
        <end position="47"/>
    </location>
</feature>
<dbReference type="PANTHER" id="PTHR31717">
    <property type="entry name" value="ZINC FINGER PROTEIN CONSTANS-LIKE 10"/>
    <property type="match status" value="1"/>
</dbReference>
<keyword evidence="4" id="KW-0677">Repeat</keyword>
<comment type="similarity">
    <text evidence="2">Belongs to the CONSTANS family.</text>
</comment>
<sequence>MECSCDFCRAANAVVYCNSDSARLCLHCDGYIHSANSLASRHSRWFLCNRCSSQPAIVRCLDEKLSLCQSCDWNGLEMGCSGLGHSRQALEIYTGCPSLAEFSTILASALNQPPHPSELGEGWGPSDELSCVFENKGTVSFYGTMDRNAFHKQDPWSGHSTGFTSNNHYVLFCKGEAPSACLDPNPSKVPFCCSEHFKNPGNEDSGAGLVPNLDMDDFPQMGNSKDVLDCETDEVLYQFTDEELECLLMEKNGPTDNAIEASSSVQPECASFQPARIGNLILGMQGVKGSSSTTDNCMLTNPPYSSIGMGFPTPSMSLPLHNITGESHAIEYQDSGISPMLLSVKSPWDPKPEGSCPQARDKAKIRYKEKKNCWSLDQFGKHIRYASRKARAETRRRIRGRFVKASEADDPQGTTNNTSFKEEKS</sequence>
<reference evidence="14" key="1">
    <citation type="journal article" date="2017" name="Plant J.">
        <title>The pomegranate (Punica granatum L.) genome and the genomics of punicalagin biosynthesis.</title>
        <authorList>
            <person name="Qin G."/>
            <person name="Xu C."/>
            <person name="Ming R."/>
            <person name="Tang H."/>
            <person name="Guyot R."/>
            <person name="Kramer E.M."/>
            <person name="Hu Y."/>
            <person name="Yi X."/>
            <person name="Qi Y."/>
            <person name="Xu X."/>
            <person name="Gao Z."/>
            <person name="Pan H."/>
            <person name="Jian J."/>
            <person name="Tian Y."/>
            <person name="Yue Z."/>
            <person name="Xu Y."/>
        </authorList>
    </citation>
    <scope>NUCLEOTIDE SEQUENCE [LARGE SCALE GENOMIC DNA]</scope>
    <source>
        <strain evidence="14">cv. Dabenzi</strain>
    </source>
</reference>
<dbReference type="CDD" id="cd19821">
    <property type="entry name" value="Bbox1_BBX-like"/>
    <property type="match status" value="1"/>
</dbReference>
<feature type="domain" description="CCT" evidence="12">
    <location>
        <begin position="363"/>
        <end position="405"/>
    </location>
</feature>
<dbReference type="InterPro" id="IPR000315">
    <property type="entry name" value="Znf_B-box"/>
</dbReference>
<evidence type="ECO:0008006" key="15">
    <source>
        <dbReference type="Google" id="ProtNLM"/>
    </source>
</evidence>
<protein>
    <recommendedName>
        <fullName evidence="15">Zinc finger protein CONSTANS-LIKE 11</fullName>
    </recommendedName>
</protein>